<keyword evidence="6" id="KW-0687">Ribonucleoprotein</keyword>
<feature type="non-terminal residue" evidence="8">
    <location>
        <position position="1"/>
    </location>
</feature>
<comment type="subcellular location">
    <subcellularLocation>
        <location evidence="1 6">Nucleus</location>
        <location evidence="1 6">Nucleolus</location>
    </subcellularLocation>
</comment>
<dbReference type="AlphaFoldDB" id="A0A0A9ZAG1"/>
<dbReference type="PANTHER" id="PTHR21738:SF0">
    <property type="entry name" value="RIBOSOMAL RNA PROCESSING PROTEIN 36 HOMOLOG"/>
    <property type="match status" value="1"/>
</dbReference>
<dbReference type="PANTHER" id="PTHR21738">
    <property type="entry name" value="RIBOSOMAL RNA PROCESSING PROTEIN 36 HOMOLOG"/>
    <property type="match status" value="1"/>
</dbReference>
<dbReference type="EMBL" id="GBHO01003257">
    <property type="protein sequence ID" value="JAG40347.1"/>
    <property type="molecule type" value="Transcribed_RNA"/>
</dbReference>
<evidence type="ECO:0000256" key="1">
    <source>
        <dbReference type="ARBA" id="ARBA00004604"/>
    </source>
</evidence>
<dbReference type="GO" id="GO:0005730">
    <property type="term" value="C:nucleolus"/>
    <property type="evidence" value="ECO:0007669"/>
    <property type="project" value="UniProtKB-SubCell"/>
</dbReference>
<keyword evidence="7" id="KW-1133">Transmembrane helix</keyword>
<dbReference type="Pfam" id="PF06102">
    <property type="entry name" value="RRP36"/>
    <property type="match status" value="1"/>
</dbReference>
<comment type="subunit">
    <text evidence="6">Associates with 90S and pre-40S pre-ribosomal particles.</text>
</comment>
<evidence type="ECO:0000256" key="2">
    <source>
        <dbReference type="ARBA" id="ARBA00009418"/>
    </source>
</evidence>
<evidence type="ECO:0000313" key="8">
    <source>
        <dbReference type="EMBL" id="JAG40343.1"/>
    </source>
</evidence>
<name>A0A0A9ZAG1_LYGHE</name>
<proteinExistence type="inferred from homology"/>
<accession>A0A0A9ZAG1</accession>
<reference evidence="8" key="1">
    <citation type="journal article" date="2014" name="PLoS ONE">
        <title>Transcriptome-Based Identification of ABC Transporters in the Western Tarnished Plant Bug Lygus hesperus.</title>
        <authorList>
            <person name="Hull J.J."/>
            <person name="Chaney K."/>
            <person name="Geib S.M."/>
            <person name="Fabrick J.A."/>
            <person name="Brent C.S."/>
            <person name="Walsh D."/>
            <person name="Lavine L.C."/>
        </authorList>
    </citation>
    <scope>NUCLEOTIDE SEQUENCE</scope>
</reference>
<comment type="function">
    <text evidence="6">Component of the 90S pre-ribosome involved in the maturation of rRNAs. Required for early cleavages of the pre-RNAs in the 40S ribosomal subunit maturation pathway.</text>
</comment>
<evidence type="ECO:0000256" key="4">
    <source>
        <dbReference type="ARBA" id="ARBA00022552"/>
    </source>
</evidence>
<evidence type="ECO:0000313" key="9">
    <source>
        <dbReference type="EMBL" id="JAG40344.1"/>
    </source>
</evidence>
<evidence type="ECO:0000256" key="3">
    <source>
        <dbReference type="ARBA" id="ARBA00022517"/>
    </source>
</evidence>
<keyword evidence="7" id="KW-0472">Membrane</keyword>
<sequence length="198" mass="23711">RLNAQTIANIKKPTKAIDPRFTHDKISSREKTVFDTAYKFIYDDQRKHLEKLQTRLRRSKDPEERELLEREIHSLDNSIRKHEQEQERCKLIQNYVSEEKKKVAQGKKPYYLKRCTYCICLFIYTFVYIFTCIFTGTSFMLLPPYTRNTHTHTNHIADVKQLGIAKKFLQHQKGGNLDHFIEKKRKRRASKDRKHLPS</sequence>
<comment type="similarity">
    <text evidence="2 6">Belongs to the RRP36 family.</text>
</comment>
<dbReference type="GO" id="GO:0000462">
    <property type="term" value="P:maturation of SSU-rRNA from tricistronic rRNA transcript (SSU-rRNA, 5.8S rRNA, LSU-rRNA)"/>
    <property type="evidence" value="ECO:0007669"/>
    <property type="project" value="TreeGrafter"/>
</dbReference>
<gene>
    <name evidence="8" type="primary">rrp-36_0</name>
    <name evidence="9" type="synonym">rrp-36_1</name>
    <name evidence="11" type="synonym">rrp-36_2</name>
    <name evidence="10" type="synonym">rrp-36_3</name>
    <name evidence="10" type="ORF">CM83_14179</name>
    <name evidence="8" type="ORF">CM83_14180</name>
    <name evidence="9" type="ORF">CM83_14181</name>
    <name evidence="11" type="ORF">CM83_14182</name>
</gene>
<evidence type="ECO:0000313" key="10">
    <source>
        <dbReference type="EMBL" id="JAG40345.1"/>
    </source>
</evidence>
<dbReference type="EMBL" id="GBHO01003259">
    <property type="protein sequence ID" value="JAG40345.1"/>
    <property type="molecule type" value="Transcribed_RNA"/>
</dbReference>
<keyword evidence="3 6" id="KW-0690">Ribosome biogenesis</keyword>
<keyword evidence="4 6" id="KW-0698">rRNA processing</keyword>
<evidence type="ECO:0000313" key="11">
    <source>
        <dbReference type="EMBL" id="JAG40347.1"/>
    </source>
</evidence>
<dbReference type="EMBL" id="GBHO01003261">
    <property type="protein sequence ID" value="JAG40343.1"/>
    <property type="molecule type" value="Transcribed_RNA"/>
</dbReference>
<keyword evidence="7" id="KW-0812">Transmembrane</keyword>
<keyword evidence="5 6" id="KW-0539">Nucleus</keyword>
<dbReference type="InterPro" id="IPR009292">
    <property type="entry name" value="RRP36"/>
</dbReference>
<evidence type="ECO:0000256" key="5">
    <source>
        <dbReference type="ARBA" id="ARBA00023242"/>
    </source>
</evidence>
<evidence type="ECO:0000256" key="7">
    <source>
        <dbReference type="SAM" id="Phobius"/>
    </source>
</evidence>
<feature type="transmembrane region" description="Helical" evidence="7">
    <location>
        <begin position="117"/>
        <end position="142"/>
    </location>
</feature>
<protein>
    <recommendedName>
        <fullName evidence="6">rRNA biogenesis protein RRP36</fullName>
    </recommendedName>
</protein>
<evidence type="ECO:0000256" key="6">
    <source>
        <dbReference type="RuleBase" id="RU368027"/>
    </source>
</evidence>
<dbReference type="GO" id="GO:0030686">
    <property type="term" value="C:90S preribosome"/>
    <property type="evidence" value="ECO:0007669"/>
    <property type="project" value="TreeGrafter"/>
</dbReference>
<reference evidence="8" key="2">
    <citation type="submission" date="2014-07" db="EMBL/GenBank/DDBJ databases">
        <authorList>
            <person name="Hull J."/>
        </authorList>
    </citation>
    <scope>NUCLEOTIDE SEQUENCE</scope>
</reference>
<organism evidence="8">
    <name type="scientific">Lygus hesperus</name>
    <name type="common">Western plant bug</name>
    <dbReference type="NCBI Taxonomy" id="30085"/>
    <lineage>
        <taxon>Eukaryota</taxon>
        <taxon>Metazoa</taxon>
        <taxon>Ecdysozoa</taxon>
        <taxon>Arthropoda</taxon>
        <taxon>Hexapoda</taxon>
        <taxon>Insecta</taxon>
        <taxon>Pterygota</taxon>
        <taxon>Neoptera</taxon>
        <taxon>Paraneoptera</taxon>
        <taxon>Hemiptera</taxon>
        <taxon>Heteroptera</taxon>
        <taxon>Panheteroptera</taxon>
        <taxon>Cimicomorpha</taxon>
        <taxon>Miridae</taxon>
        <taxon>Mirini</taxon>
        <taxon>Lygus</taxon>
    </lineage>
</organism>
<dbReference type="EMBL" id="GBHO01003260">
    <property type="protein sequence ID" value="JAG40344.1"/>
    <property type="molecule type" value="Transcribed_RNA"/>
</dbReference>